<evidence type="ECO:0000259" key="1">
    <source>
        <dbReference type="Pfam" id="PF24520"/>
    </source>
</evidence>
<dbReference type="Proteomes" id="UP000887578">
    <property type="component" value="Unplaced"/>
</dbReference>
<name>A0A914R0N9_9BILA</name>
<dbReference type="GO" id="GO:1903394">
    <property type="term" value="P:protein localization to kinetochore involved in kinetochore assembly"/>
    <property type="evidence" value="ECO:0007669"/>
    <property type="project" value="TreeGrafter"/>
</dbReference>
<dbReference type="GO" id="GO:1990423">
    <property type="term" value="C:RZZ complex"/>
    <property type="evidence" value="ECO:0007669"/>
    <property type="project" value="TreeGrafter"/>
</dbReference>
<evidence type="ECO:0000313" key="3">
    <source>
        <dbReference type="WBParaSite" id="PDA_v2.g9802.t1"/>
    </source>
</evidence>
<proteinExistence type="predicted"/>
<organism evidence="2 3">
    <name type="scientific">Panagrolaimus davidi</name>
    <dbReference type="NCBI Taxonomy" id="227884"/>
    <lineage>
        <taxon>Eukaryota</taxon>
        <taxon>Metazoa</taxon>
        <taxon>Ecdysozoa</taxon>
        <taxon>Nematoda</taxon>
        <taxon>Chromadorea</taxon>
        <taxon>Rhabditida</taxon>
        <taxon>Tylenchina</taxon>
        <taxon>Panagrolaimomorpha</taxon>
        <taxon>Panagrolaimoidea</taxon>
        <taxon>Panagrolaimidae</taxon>
        <taxon>Panagrolaimus</taxon>
    </lineage>
</organism>
<keyword evidence="2" id="KW-1185">Reference proteome</keyword>
<dbReference type="GO" id="GO:0007094">
    <property type="term" value="P:mitotic spindle assembly checkpoint signaling"/>
    <property type="evidence" value="ECO:0007669"/>
    <property type="project" value="TreeGrafter"/>
</dbReference>
<dbReference type="InterPro" id="IPR055403">
    <property type="entry name" value="ARM_KNTC1_1st"/>
</dbReference>
<protein>
    <recommendedName>
        <fullName evidence="1">KNTC1 first ARM-repeats domain-containing protein</fullName>
    </recommendedName>
</protein>
<accession>A0A914R0N9</accession>
<dbReference type="GO" id="GO:0000070">
    <property type="term" value="P:mitotic sister chromatid segregation"/>
    <property type="evidence" value="ECO:0007669"/>
    <property type="project" value="TreeGrafter"/>
</dbReference>
<dbReference type="WBParaSite" id="PDA_v2.g9802.t1">
    <property type="protein sequence ID" value="PDA_v2.g9802.t1"/>
    <property type="gene ID" value="PDA_v2.g9802"/>
</dbReference>
<dbReference type="AlphaFoldDB" id="A0A914R0N9"/>
<dbReference type="GO" id="GO:0031267">
    <property type="term" value="F:small GTPase binding"/>
    <property type="evidence" value="ECO:0007669"/>
    <property type="project" value="TreeGrafter"/>
</dbReference>
<reference evidence="3" key="1">
    <citation type="submission" date="2022-11" db="UniProtKB">
        <authorList>
            <consortium name="WormBaseParasite"/>
        </authorList>
    </citation>
    <scope>IDENTIFICATION</scope>
</reference>
<evidence type="ECO:0000313" key="2">
    <source>
        <dbReference type="Proteomes" id="UP000887578"/>
    </source>
</evidence>
<dbReference type="Pfam" id="PF24520">
    <property type="entry name" value="ARM_KNTC1_1st"/>
    <property type="match status" value="1"/>
</dbReference>
<dbReference type="PANTHER" id="PTHR15688">
    <property type="entry name" value="KINETOCHORE-ASSOCIATED PROTEIN 1"/>
    <property type="match status" value="1"/>
</dbReference>
<dbReference type="GO" id="GO:0005737">
    <property type="term" value="C:cytoplasm"/>
    <property type="evidence" value="ECO:0007669"/>
    <property type="project" value="TreeGrafter"/>
</dbReference>
<dbReference type="PANTHER" id="PTHR15688:SF1">
    <property type="entry name" value="KINETOCHORE-ASSOCIATED PROTEIN 1"/>
    <property type="match status" value="1"/>
</dbReference>
<dbReference type="InterPro" id="IPR052802">
    <property type="entry name" value="KNTC1"/>
</dbReference>
<feature type="domain" description="KNTC1 first ARM-repeats" evidence="1">
    <location>
        <begin position="10"/>
        <end position="170"/>
    </location>
</feature>
<sequence>MYLNFSTLSASKRNITDHDTAAQLASRRYDLLTFSVISDCDNAFSSYAWRAMIHHDESVFHIFESSWAEAEVVAARVFLNRYSETIQDHMLMNGKVEYTLYNLQAFVLDNPKYLVDVIEFVQHDFGPFYLTINDDLIELQSRCNTLVDFVTNIAVGLGRVNPEKIPKNSLFDCEMLGRMLDILRLEKTSLSHQKFLYNTFGYLGTSTSNGQKAVVLLATRAENLRKMLRFKERYQCKIAYNQFVGHTVESICFLILDRCETIQTVHKHKVALPYMKEQGLNKDATLLEYIK</sequence>
<dbReference type="GO" id="GO:0005828">
    <property type="term" value="C:kinetochore microtubule"/>
    <property type="evidence" value="ECO:0007669"/>
    <property type="project" value="TreeGrafter"/>
</dbReference>